<reference evidence="6 7" key="1">
    <citation type="submission" date="2018-08" db="EMBL/GenBank/DDBJ databases">
        <title>Verrucosispora craniellae sp. nov., isolated from a marine sponge in the South China Sea.</title>
        <authorList>
            <person name="Li L."/>
            <person name="Lin H.W."/>
        </authorList>
    </citation>
    <scope>NUCLEOTIDE SEQUENCE [LARGE SCALE GENOMIC DNA]</scope>
    <source>
        <strain evidence="6 7">LHW63014</strain>
    </source>
</reference>
<dbReference type="PANTHER" id="PTHR10724:SF7">
    <property type="entry name" value="SMALL RIBOSOMAL SUBUNIT PROTEIN BS1C"/>
    <property type="match status" value="1"/>
</dbReference>
<keyword evidence="2" id="KW-0689">Ribosomal protein</keyword>
<dbReference type="InterPro" id="IPR012340">
    <property type="entry name" value="NA-bd_OB-fold"/>
</dbReference>
<keyword evidence="7" id="KW-1185">Reference proteome</keyword>
<gene>
    <name evidence="6" type="ORF">D0Q02_30215</name>
</gene>
<protein>
    <submittedName>
        <fullName evidence="6">S1 RNA-binding domain-containing protein</fullName>
    </submittedName>
</protein>
<feature type="compositionally biased region" description="Low complexity" evidence="4">
    <location>
        <begin position="575"/>
        <end position="597"/>
    </location>
</feature>
<organism evidence="6 7">
    <name type="scientific">Micromonospora craniellae</name>
    <dbReference type="NCBI Taxonomy" id="2294034"/>
    <lineage>
        <taxon>Bacteria</taxon>
        <taxon>Bacillati</taxon>
        <taxon>Actinomycetota</taxon>
        <taxon>Actinomycetes</taxon>
        <taxon>Micromonosporales</taxon>
        <taxon>Micromonosporaceae</taxon>
        <taxon>Micromonospora</taxon>
    </lineage>
</organism>
<comment type="similarity">
    <text evidence="1">Belongs to the bacterial ribosomal protein bS1 family.</text>
</comment>
<evidence type="ECO:0000256" key="1">
    <source>
        <dbReference type="ARBA" id="ARBA00006767"/>
    </source>
</evidence>
<dbReference type="GO" id="GO:0006412">
    <property type="term" value="P:translation"/>
    <property type="evidence" value="ECO:0007669"/>
    <property type="project" value="TreeGrafter"/>
</dbReference>
<dbReference type="PROSITE" id="PS50126">
    <property type="entry name" value="S1"/>
    <property type="match status" value="1"/>
</dbReference>
<evidence type="ECO:0000256" key="2">
    <source>
        <dbReference type="ARBA" id="ARBA00022980"/>
    </source>
</evidence>
<comment type="caution">
    <text evidence="6">The sequence shown here is derived from an EMBL/GenBank/DDBJ whole genome shotgun (WGS) entry which is preliminary data.</text>
</comment>
<proteinExistence type="inferred from homology"/>
<dbReference type="SUPFAM" id="SSF50249">
    <property type="entry name" value="Nucleic acid-binding proteins"/>
    <property type="match status" value="1"/>
</dbReference>
<dbReference type="GO" id="GO:0005737">
    <property type="term" value="C:cytoplasm"/>
    <property type="evidence" value="ECO:0007669"/>
    <property type="project" value="UniProtKB-ARBA"/>
</dbReference>
<sequence>MSRDIFADAARRHAHALPGHTLLAAEPCAIPASVLTVDVLVEQSEDLEAGQKYTLRALLGGIDTVEDLQLFLGLNDGDTGRAVAGLLLAEYITYQPPADGGLRRLQLLPAGQEAARDAQLRRPMSTTMPVVYDRLTGTVTDWRRNSLRRSNQAKADPGRLLLPPASSMPVRVVDLSLAALTSTLDPRSRDGARLLGISGVIENRNFYHDAILLVFTDDETRQIRLGVDVDGKWSEPHTAALENIGAVERLRLSAAPVEHPHAPVTDPGKRLSKAEVLALQAAGDDPDGDGGNAALNQAAIRWLGVYEHPAWLDAALATSRRRLIISSPQIRTAVASSRWIRALENLARTVDVTIVWGPGDTDGTDQEALDALHAAARRANRLAVVRVATTPAKMLISDSYYITTNFNWLSFRGEPSRIYRPDDGELVQDQALTDRAYDTYLTEACAHAVEVVGTLPAKYRAEAGPGSDATQTNQHLAPSSGTERAARRPTAPSRAERRRAALSKLEAGQTIAGPVKRLTPFGAFVTLGEIDGLIHISQMADRRVEHPSEVVNVGETVTVQILDVDIARERVSLSLKAATSASSEPSRARPKSPASPSKTRRSR</sequence>
<dbReference type="InterPro" id="IPR050437">
    <property type="entry name" value="Ribos_protein_bS1-like"/>
</dbReference>
<feature type="domain" description="S1 motif" evidence="5">
    <location>
        <begin position="508"/>
        <end position="576"/>
    </location>
</feature>
<dbReference type="EMBL" id="QVFU01000098">
    <property type="protein sequence ID" value="RFS40535.1"/>
    <property type="molecule type" value="Genomic_DNA"/>
</dbReference>
<dbReference type="InterPro" id="IPR003029">
    <property type="entry name" value="S1_domain"/>
</dbReference>
<dbReference type="GO" id="GO:0005840">
    <property type="term" value="C:ribosome"/>
    <property type="evidence" value="ECO:0007669"/>
    <property type="project" value="UniProtKB-KW"/>
</dbReference>
<dbReference type="SMART" id="SM00316">
    <property type="entry name" value="S1"/>
    <property type="match status" value="1"/>
</dbReference>
<evidence type="ECO:0000259" key="5">
    <source>
        <dbReference type="PROSITE" id="PS50126"/>
    </source>
</evidence>
<dbReference type="Pfam" id="PF00575">
    <property type="entry name" value="S1"/>
    <property type="match status" value="1"/>
</dbReference>
<dbReference type="FunFam" id="2.40.50.140:FF:000051">
    <property type="entry name" value="RNA-binding transcriptional accessory protein"/>
    <property type="match status" value="1"/>
</dbReference>
<dbReference type="AlphaFoldDB" id="A0A372FQI4"/>
<feature type="region of interest" description="Disordered" evidence="4">
    <location>
        <begin position="575"/>
        <end position="603"/>
    </location>
</feature>
<dbReference type="GO" id="GO:1990904">
    <property type="term" value="C:ribonucleoprotein complex"/>
    <property type="evidence" value="ECO:0007669"/>
    <property type="project" value="UniProtKB-KW"/>
</dbReference>
<name>A0A372FQI4_9ACTN</name>
<keyword evidence="3" id="KW-0687">Ribonucleoprotein</keyword>
<evidence type="ECO:0000256" key="4">
    <source>
        <dbReference type="SAM" id="MobiDB-lite"/>
    </source>
</evidence>
<evidence type="ECO:0000313" key="7">
    <source>
        <dbReference type="Proteomes" id="UP000262621"/>
    </source>
</evidence>
<dbReference type="GO" id="GO:0003735">
    <property type="term" value="F:structural constituent of ribosome"/>
    <property type="evidence" value="ECO:0007669"/>
    <property type="project" value="TreeGrafter"/>
</dbReference>
<dbReference type="Gene3D" id="2.40.50.140">
    <property type="entry name" value="Nucleic acid-binding proteins"/>
    <property type="match status" value="1"/>
</dbReference>
<accession>A0A372FQI4</accession>
<feature type="compositionally biased region" description="Polar residues" evidence="4">
    <location>
        <begin position="468"/>
        <end position="481"/>
    </location>
</feature>
<dbReference type="RefSeq" id="WP_117231310.1">
    <property type="nucleotide sequence ID" value="NZ_CP061725.1"/>
</dbReference>
<dbReference type="Proteomes" id="UP000262621">
    <property type="component" value="Unassembled WGS sequence"/>
</dbReference>
<dbReference type="PANTHER" id="PTHR10724">
    <property type="entry name" value="30S RIBOSOMAL PROTEIN S1"/>
    <property type="match status" value="1"/>
</dbReference>
<dbReference type="CDD" id="cd05688">
    <property type="entry name" value="S1_RPS1_repeat_ec3"/>
    <property type="match status" value="1"/>
</dbReference>
<evidence type="ECO:0000256" key="3">
    <source>
        <dbReference type="ARBA" id="ARBA00023274"/>
    </source>
</evidence>
<feature type="region of interest" description="Disordered" evidence="4">
    <location>
        <begin position="462"/>
        <end position="496"/>
    </location>
</feature>
<evidence type="ECO:0000313" key="6">
    <source>
        <dbReference type="EMBL" id="RFS40535.1"/>
    </source>
</evidence>
<dbReference type="OrthoDB" id="6181299at2"/>
<dbReference type="GO" id="GO:0003729">
    <property type="term" value="F:mRNA binding"/>
    <property type="evidence" value="ECO:0007669"/>
    <property type="project" value="UniProtKB-ARBA"/>
</dbReference>